<comment type="caution">
    <text evidence="1">The sequence shown here is derived from an EMBL/GenBank/DDBJ whole genome shotgun (WGS) entry which is preliminary data.</text>
</comment>
<organism evidence="1 2">
    <name type="scientific">Arctium lappa</name>
    <name type="common">Greater burdock</name>
    <name type="synonym">Lappa major</name>
    <dbReference type="NCBI Taxonomy" id="4217"/>
    <lineage>
        <taxon>Eukaryota</taxon>
        <taxon>Viridiplantae</taxon>
        <taxon>Streptophyta</taxon>
        <taxon>Embryophyta</taxon>
        <taxon>Tracheophyta</taxon>
        <taxon>Spermatophyta</taxon>
        <taxon>Magnoliopsida</taxon>
        <taxon>eudicotyledons</taxon>
        <taxon>Gunneridae</taxon>
        <taxon>Pentapetalae</taxon>
        <taxon>asterids</taxon>
        <taxon>campanulids</taxon>
        <taxon>Asterales</taxon>
        <taxon>Asteraceae</taxon>
        <taxon>Carduoideae</taxon>
        <taxon>Cardueae</taxon>
        <taxon>Arctiinae</taxon>
        <taxon>Arctium</taxon>
    </lineage>
</organism>
<keyword evidence="2" id="KW-1185">Reference proteome</keyword>
<dbReference type="EMBL" id="CM042056">
    <property type="protein sequence ID" value="KAI3698140.1"/>
    <property type="molecule type" value="Genomic_DNA"/>
</dbReference>
<reference evidence="2" key="1">
    <citation type="journal article" date="2022" name="Mol. Ecol. Resour.">
        <title>The genomes of chicory, endive, great burdock and yacon provide insights into Asteraceae palaeo-polyploidization history and plant inulin production.</title>
        <authorList>
            <person name="Fan W."/>
            <person name="Wang S."/>
            <person name="Wang H."/>
            <person name="Wang A."/>
            <person name="Jiang F."/>
            <person name="Liu H."/>
            <person name="Zhao H."/>
            <person name="Xu D."/>
            <person name="Zhang Y."/>
        </authorList>
    </citation>
    <scope>NUCLEOTIDE SEQUENCE [LARGE SCALE GENOMIC DNA]</scope>
    <source>
        <strain evidence="2">cv. Niubang</strain>
    </source>
</reference>
<protein>
    <submittedName>
        <fullName evidence="1">Uncharacterized protein</fullName>
    </submittedName>
</protein>
<evidence type="ECO:0000313" key="2">
    <source>
        <dbReference type="Proteomes" id="UP001055879"/>
    </source>
</evidence>
<proteinExistence type="predicted"/>
<name>A0ACB8ZPT3_ARCLA</name>
<reference evidence="1 2" key="2">
    <citation type="journal article" date="2022" name="Mol. Ecol. Resour.">
        <title>The genomes of chicory, endive, great burdock and yacon provide insights into Asteraceae paleo-polyploidization history and plant inulin production.</title>
        <authorList>
            <person name="Fan W."/>
            <person name="Wang S."/>
            <person name="Wang H."/>
            <person name="Wang A."/>
            <person name="Jiang F."/>
            <person name="Liu H."/>
            <person name="Zhao H."/>
            <person name="Xu D."/>
            <person name="Zhang Y."/>
        </authorList>
    </citation>
    <scope>NUCLEOTIDE SEQUENCE [LARGE SCALE GENOMIC DNA]</scope>
    <source>
        <strain evidence="2">cv. Niubang</strain>
    </source>
</reference>
<evidence type="ECO:0000313" key="1">
    <source>
        <dbReference type="EMBL" id="KAI3698140.1"/>
    </source>
</evidence>
<accession>A0ACB8ZPT3</accession>
<sequence>MATDEDDPSLEVLALRLLIRAFVRYNSSSLFSIPRALVSELISKINFSTIVSCNVVRAHSSISSNSFVDISEIAITLLQVLEYVSLNVNNQHRSSDTTCWGL</sequence>
<gene>
    <name evidence="1" type="ORF">L6452_31252</name>
</gene>
<dbReference type="Proteomes" id="UP001055879">
    <property type="component" value="Linkage Group LG10"/>
</dbReference>